<feature type="transmembrane region" description="Helical" evidence="1">
    <location>
        <begin position="126"/>
        <end position="145"/>
    </location>
</feature>
<feature type="transmembrane region" description="Helical" evidence="1">
    <location>
        <begin position="32"/>
        <end position="53"/>
    </location>
</feature>
<feature type="transmembrane region" description="Helical" evidence="1">
    <location>
        <begin position="176"/>
        <end position="193"/>
    </location>
</feature>
<feature type="transmembrane region" description="Helical" evidence="1">
    <location>
        <begin position="100"/>
        <end position="120"/>
    </location>
</feature>
<dbReference type="AlphaFoldDB" id="A0A7S3L7Q9"/>
<keyword evidence="1" id="KW-0812">Transmembrane</keyword>
<name>A0A7S3L7Q9_9STRA</name>
<evidence type="ECO:0000313" key="2">
    <source>
        <dbReference type="EMBL" id="CAE0412314.1"/>
    </source>
</evidence>
<evidence type="ECO:0008006" key="3">
    <source>
        <dbReference type="Google" id="ProtNLM"/>
    </source>
</evidence>
<dbReference type="EMBL" id="HBIM01011575">
    <property type="protein sequence ID" value="CAE0412314.1"/>
    <property type="molecule type" value="Transcribed_RNA"/>
</dbReference>
<proteinExistence type="predicted"/>
<protein>
    <recommendedName>
        <fullName evidence="3">Peptidase M50B-like protein</fullName>
    </recommendedName>
</protein>
<dbReference type="PANTHER" id="PTHR33979:SF2">
    <property type="entry name" value="PEPTIDASE M50B-LIKE-DOMAIN-CONTAINING PROTEIN"/>
    <property type="match status" value="1"/>
</dbReference>
<dbReference type="InterPro" id="IPR049500">
    <property type="entry name" value="Peptidase_M50B-like"/>
</dbReference>
<evidence type="ECO:0000256" key="1">
    <source>
        <dbReference type="SAM" id="Phobius"/>
    </source>
</evidence>
<feature type="transmembrane region" description="Helical" evidence="1">
    <location>
        <begin position="150"/>
        <end position="170"/>
    </location>
</feature>
<organism evidence="2">
    <name type="scientific">Amphora coffeiformis</name>
    <dbReference type="NCBI Taxonomy" id="265554"/>
    <lineage>
        <taxon>Eukaryota</taxon>
        <taxon>Sar</taxon>
        <taxon>Stramenopiles</taxon>
        <taxon>Ochrophyta</taxon>
        <taxon>Bacillariophyta</taxon>
        <taxon>Bacillariophyceae</taxon>
        <taxon>Bacillariophycidae</taxon>
        <taxon>Thalassiophysales</taxon>
        <taxon>Catenulaceae</taxon>
        <taxon>Amphora</taxon>
    </lineage>
</organism>
<gene>
    <name evidence="2" type="ORF">ACOF00016_LOCUS9582</name>
</gene>
<feature type="transmembrane region" description="Helical" evidence="1">
    <location>
        <begin position="225"/>
        <end position="248"/>
    </location>
</feature>
<dbReference type="Pfam" id="PF13398">
    <property type="entry name" value="Peptidase_M50B"/>
    <property type="match status" value="1"/>
</dbReference>
<reference evidence="2" key="1">
    <citation type="submission" date="2021-01" db="EMBL/GenBank/DDBJ databases">
        <authorList>
            <person name="Corre E."/>
            <person name="Pelletier E."/>
            <person name="Niang G."/>
            <person name="Scheremetjew M."/>
            <person name="Finn R."/>
            <person name="Kale V."/>
            <person name="Holt S."/>
            <person name="Cochrane G."/>
            <person name="Meng A."/>
            <person name="Brown T."/>
            <person name="Cohen L."/>
        </authorList>
    </citation>
    <scope>NUCLEOTIDE SEQUENCE</scope>
    <source>
        <strain evidence="2">CCMP127</strain>
    </source>
</reference>
<dbReference type="PANTHER" id="PTHR33979">
    <property type="entry name" value="OS02G0221600 PROTEIN"/>
    <property type="match status" value="1"/>
</dbReference>
<keyword evidence="1" id="KW-0472">Membrane</keyword>
<sequence>MEWFDRRYEGIDFDRPEWAWGLEGCCGVEEKLFLTLYVVYAVVFFLLHQLYFFKPVRLLTVFLHEFGHASACWISGGSVRKIEVYENEGGVTGYTGGCRILVIPAGYVGAAFWGGTIVFLSGGARLGSTICAGMLMCFLLVSLCINPNKLVVYISIFFTIVFGVAIYIEWYVYDPMLGFFTLFFGVFIGFYSVKDIYDDTIRRTAEGSDAVACYRLLPLCHPRCVGVQFWIVAFGFQVLGLYLALVWMSSSDD</sequence>
<keyword evidence="1" id="KW-1133">Transmembrane helix</keyword>
<accession>A0A7S3L7Q9</accession>